<dbReference type="AlphaFoldDB" id="A0A2S8HS67"/>
<reference evidence="1 2" key="1">
    <citation type="submission" date="2018-02" db="EMBL/GenBank/DDBJ databases">
        <title>Draft genome sequencing of Pseudomonas frederiksbergensis 11-D3.</title>
        <authorList>
            <person name="Zheng B.-X."/>
        </authorList>
    </citation>
    <scope>NUCLEOTIDE SEQUENCE [LARGE SCALE GENOMIC DNA]</scope>
    <source>
        <strain evidence="1 2">11-D3</strain>
    </source>
</reference>
<sequence>MRRRFCGRFYRFSAFQAAFASKPAPTLDLRCSPIASSQKIQCGSGLARECITPVSSEPRYQHHLKP</sequence>
<evidence type="ECO:0000313" key="2">
    <source>
        <dbReference type="Proteomes" id="UP000239687"/>
    </source>
</evidence>
<accession>A0A2S8HS67</accession>
<evidence type="ECO:0000313" key="1">
    <source>
        <dbReference type="EMBL" id="PQP05386.1"/>
    </source>
</evidence>
<dbReference type="Proteomes" id="UP000239687">
    <property type="component" value="Unassembled WGS sequence"/>
</dbReference>
<name>A0A2S8HS67_9PSED</name>
<comment type="caution">
    <text evidence="1">The sequence shown here is derived from an EMBL/GenBank/DDBJ whole genome shotgun (WGS) entry which is preliminary data.</text>
</comment>
<dbReference type="EMBL" id="PUIN01000003">
    <property type="protein sequence ID" value="PQP05386.1"/>
    <property type="molecule type" value="Genomic_DNA"/>
</dbReference>
<gene>
    <name evidence="1" type="ORF">C5612_06850</name>
</gene>
<protein>
    <submittedName>
        <fullName evidence="1">Uncharacterized protein</fullName>
    </submittedName>
</protein>
<organism evidence="1 2">
    <name type="scientific">Pseudomonas frederiksbergensis</name>
    <dbReference type="NCBI Taxonomy" id="104087"/>
    <lineage>
        <taxon>Bacteria</taxon>
        <taxon>Pseudomonadati</taxon>
        <taxon>Pseudomonadota</taxon>
        <taxon>Gammaproteobacteria</taxon>
        <taxon>Pseudomonadales</taxon>
        <taxon>Pseudomonadaceae</taxon>
        <taxon>Pseudomonas</taxon>
    </lineage>
</organism>
<proteinExistence type="predicted"/>